<comment type="caution">
    <text evidence="3">The sequence shown here is derived from an EMBL/GenBank/DDBJ whole genome shotgun (WGS) entry which is preliminary data.</text>
</comment>
<dbReference type="Pfam" id="PF06114">
    <property type="entry name" value="Peptidase_M78"/>
    <property type="match status" value="1"/>
</dbReference>
<evidence type="ECO:0000256" key="1">
    <source>
        <dbReference type="ARBA" id="ARBA00007227"/>
    </source>
</evidence>
<keyword evidence="4" id="KW-1185">Reference proteome</keyword>
<dbReference type="Gene3D" id="1.10.10.2910">
    <property type="match status" value="1"/>
</dbReference>
<reference evidence="3 4" key="1">
    <citation type="submission" date="2018-06" db="EMBL/GenBank/DDBJ databases">
        <title>Actinomadura craniellae sp. nov. isolated from marine sponge Craniella sp.</title>
        <authorList>
            <person name="Li L."/>
            <person name="Xu Q.H."/>
            <person name="Lin H.W."/>
            <person name="Lu Y.H."/>
        </authorList>
    </citation>
    <scope>NUCLEOTIDE SEQUENCE [LARGE SCALE GENOMIC DNA]</scope>
    <source>
        <strain evidence="3 4">LHW63021</strain>
    </source>
</reference>
<dbReference type="InterPro" id="IPR001387">
    <property type="entry name" value="Cro/C1-type_HTH"/>
</dbReference>
<gene>
    <name evidence="3" type="ORF">DPM19_07285</name>
</gene>
<evidence type="ECO:0000313" key="4">
    <source>
        <dbReference type="Proteomes" id="UP000251891"/>
    </source>
</evidence>
<dbReference type="Proteomes" id="UP000251891">
    <property type="component" value="Unassembled WGS sequence"/>
</dbReference>
<evidence type="ECO:0000259" key="2">
    <source>
        <dbReference type="PROSITE" id="PS50943"/>
    </source>
</evidence>
<dbReference type="InterPro" id="IPR010359">
    <property type="entry name" value="IrrE_HExxH"/>
</dbReference>
<dbReference type="GO" id="GO:0003677">
    <property type="term" value="F:DNA binding"/>
    <property type="evidence" value="ECO:0007669"/>
    <property type="project" value="InterPro"/>
</dbReference>
<dbReference type="SMART" id="SM00530">
    <property type="entry name" value="HTH_XRE"/>
    <property type="match status" value="1"/>
</dbReference>
<feature type="domain" description="HTH cro/C1-type" evidence="2">
    <location>
        <begin position="13"/>
        <end position="67"/>
    </location>
</feature>
<dbReference type="InterPro" id="IPR052345">
    <property type="entry name" value="Rad_response_metalloprotease"/>
</dbReference>
<dbReference type="CDD" id="cd00093">
    <property type="entry name" value="HTH_XRE"/>
    <property type="match status" value="1"/>
</dbReference>
<dbReference type="InterPro" id="IPR010982">
    <property type="entry name" value="Lambda_DNA-bd_dom_sf"/>
</dbReference>
<evidence type="ECO:0000313" key="3">
    <source>
        <dbReference type="EMBL" id="RAY15589.1"/>
    </source>
</evidence>
<dbReference type="Gene3D" id="1.10.260.40">
    <property type="entry name" value="lambda repressor-like DNA-binding domains"/>
    <property type="match status" value="1"/>
</dbReference>
<proteinExistence type="inferred from homology"/>
<dbReference type="SUPFAM" id="SSF47413">
    <property type="entry name" value="lambda repressor-like DNA-binding domains"/>
    <property type="match status" value="1"/>
</dbReference>
<accession>A0A365H975</accession>
<dbReference type="PANTHER" id="PTHR43236:SF1">
    <property type="entry name" value="BLL7220 PROTEIN"/>
    <property type="match status" value="1"/>
</dbReference>
<name>A0A365H975_9ACTN</name>
<dbReference type="PROSITE" id="PS50943">
    <property type="entry name" value="HTH_CROC1"/>
    <property type="match status" value="1"/>
</dbReference>
<dbReference type="EMBL" id="QLYX01000003">
    <property type="protein sequence ID" value="RAY15589.1"/>
    <property type="molecule type" value="Genomic_DNA"/>
</dbReference>
<dbReference type="PANTHER" id="PTHR43236">
    <property type="entry name" value="ANTITOXIN HIGA1"/>
    <property type="match status" value="1"/>
</dbReference>
<dbReference type="RefSeq" id="WP_111864051.1">
    <property type="nucleotide sequence ID" value="NZ_QLYX01000003.1"/>
</dbReference>
<sequence length="380" mass="41898">MGEIDAKTLGERIRGARKRADISQEDLGRAVGLERTAVNKIESGVRKVTALELSDIAGALDVRMSSFFEDPVPALVSHRSSQGLDTTDSKIDDLLAKYAGEIEFIASLEVDELGLDAADKVSEADITQPATNAAAEALAVKARELMALPAEAPIQRLSDSVAGIGLLAFSHDIGKDSADAGTILLPRGGVSLVNSHMKIGRRRLALAHELGHYLISDDYTVDWRVDNHADHSVPVESRLDRFARALLLPEAALMQHWNDYVERYEERGAAILLASDFRVDMATLAKRLKELGLADGQTTDSIRGYRTTQADIIEMNLHIPLEELQGTTVPRPFARAVLRLVRDERISRERALDLLQNTLDEADLPPIRERRSDEIWKFIS</sequence>
<protein>
    <submittedName>
        <fullName evidence="3">Cro/Cl family transcriptional regulator</fullName>
    </submittedName>
</protein>
<comment type="similarity">
    <text evidence="1">Belongs to the short-chain fatty acyl-CoA assimilation regulator (ScfR) family.</text>
</comment>
<dbReference type="OrthoDB" id="9794834at2"/>
<dbReference type="AlphaFoldDB" id="A0A365H975"/>
<dbReference type="Pfam" id="PF01381">
    <property type="entry name" value="HTH_3"/>
    <property type="match status" value="1"/>
</dbReference>
<organism evidence="3 4">
    <name type="scientific">Actinomadura craniellae</name>
    <dbReference type="NCBI Taxonomy" id="2231787"/>
    <lineage>
        <taxon>Bacteria</taxon>
        <taxon>Bacillati</taxon>
        <taxon>Actinomycetota</taxon>
        <taxon>Actinomycetes</taxon>
        <taxon>Streptosporangiales</taxon>
        <taxon>Thermomonosporaceae</taxon>
        <taxon>Actinomadura</taxon>
    </lineage>
</organism>